<accession>A0A9P6N911</accession>
<evidence type="ECO:0000313" key="1">
    <source>
        <dbReference type="EMBL" id="KAG0139894.1"/>
    </source>
</evidence>
<comment type="caution">
    <text evidence="1">The sequence shown here is derived from an EMBL/GenBank/DDBJ whole genome shotgun (WGS) entry which is preliminary data.</text>
</comment>
<organism evidence="1 2">
    <name type="scientific">Cronartium quercuum f. sp. fusiforme G11</name>
    <dbReference type="NCBI Taxonomy" id="708437"/>
    <lineage>
        <taxon>Eukaryota</taxon>
        <taxon>Fungi</taxon>
        <taxon>Dikarya</taxon>
        <taxon>Basidiomycota</taxon>
        <taxon>Pucciniomycotina</taxon>
        <taxon>Pucciniomycetes</taxon>
        <taxon>Pucciniales</taxon>
        <taxon>Coleosporiaceae</taxon>
        <taxon>Cronartium</taxon>
    </lineage>
</organism>
<dbReference type="AlphaFoldDB" id="A0A9P6N911"/>
<name>A0A9P6N911_9BASI</name>
<gene>
    <name evidence="1" type="ORF">CROQUDRAFT_718855</name>
</gene>
<dbReference type="EMBL" id="MU167507">
    <property type="protein sequence ID" value="KAG0139894.1"/>
    <property type="molecule type" value="Genomic_DNA"/>
</dbReference>
<protein>
    <submittedName>
        <fullName evidence="1">Uncharacterized protein</fullName>
    </submittedName>
</protein>
<evidence type="ECO:0000313" key="2">
    <source>
        <dbReference type="Proteomes" id="UP000886653"/>
    </source>
</evidence>
<keyword evidence="2" id="KW-1185">Reference proteome</keyword>
<dbReference type="Proteomes" id="UP000886653">
    <property type="component" value="Unassembled WGS sequence"/>
</dbReference>
<sequence>MAASKAPHTLPEWVNPLSELGSKNLIDLNIRWFWEKCAKTKELQVERRVNKMFYAFWKTHEIAAEVDSLSEENLKLQMRRRKELSAELPIETALSPILEHQISGFYYLAGLLLDENVNMVALKPIKQALPAWAMEGALHVMLKAWLRYKLPRRNTFVDAEAKKRIFYDAQRPPIEHYRVAYSESNRLGLRPKETSSNSFSVALSLCVS</sequence>
<reference evidence="1" key="1">
    <citation type="submission" date="2013-11" db="EMBL/GenBank/DDBJ databases">
        <title>Genome sequence of the fusiform rust pathogen reveals effectors for host alternation and coevolution with pine.</title>
        <authorList>
            <consortium name="DOE Joint Genome Institute"/>
            <person name="Smith K."/>
            <person name="Pendleton A."/>
            <person name="Kubisiak T."/>
            <person name="Anderson C."/>
            <person name="Salamov A."/>
            <person name="Aerts A."/>
            <person name="Riley R."/>
            <person name="Clum A."/>
            <person name="Lindquist E."/>
            <person name="Ence D."/>
            <person name="Campbell M."/>
            <person name="Kronenberg Z."/>
            <person name="Feau N."/>
            <person name="Dhillon B."/>
            <person name="Hamelin R."/>
            <person name="Burleigh J."/>
            <person name="Smith J."/>
            <person name="Yandell M."/>
            <person name="Nelson C."/>
            <person name="Grigoriev I."/>
            <person name="Davis J."/>
        </authorList>
    </citation>
    <scope>NUCLEOTIDE SEQUENCE</scope>
    <source>
        <strain evidence="1">G11</strain>
    </source>
</reference>
<proteinExistence type="predicted"/>